<accession>A0AAJ6NDM7</accession>
<keyword evidence="1" id="KW-1133">Transmembrane helix</keyword>
<evidence type="ECO:0000313" key="2">
    <source>
        <dbReference type="EMBL" id="MDP8174860.1"/>
    </source>
</evidence>
<dbReference type="Proteomes" id="UP001231736">
    <property type="component" value="Unassembled WGS sequence"/>
</dbReference>
<keyword evidence="1" id="KW-0472">Membrane</keyword>
<gene>
    <name evidence="2" type="ORF">QJU97_05235</name>
</gene>
<evidence type="ECO:0000256" key="1">
    <source>
        <dbReference type="SAM" id="Phobius"/>
    </source>
</evidence>
<dbReference type="AlphaFoldDB" id="A0AAJ6NDM7"/>
<keyword evidence="1" id="KW-0812">Transmembrane</keyword>
<name>A0AAJ6NDM7_9PAST</name>
<organism evidence="2 3">
    <name type="scientific">Phocoenobacter skyensis</name>
    <dbReference type="NCBI Taxonomy" id="97481"/>
    <lineage>
        <taxon>Bacteria</taxon>
        <taxon>Pseudomonadati</taxon>
        <taxon>Pseudomonadota</taxon>
        <taxon>Gammaproteobacteria</taxon>
        <taxon>Pasteurellales</taxon>
        <taxon>Pasteurellaceae</taxon>
        <taxon>Phocoenobacter</taxon>
    </lineage>
</organism>
<proteinExistence type="predicted"/>
<sequence>MNNIKKVLLILSFIPEPKMVLLQIMSVILFITVGNTSLAIDMQEANQETIDGIVVGSFTLGKEPKEEDYNKKKAHQDAESFAKISFKEINDLFDIDEEKITGGYFGGIVRAKDRKFVFLYINMGVTLKNGEKINIYKSSFMGKTKKNTNEYFVVCASDAEMKPLTGACLKKVEEVFDIKRKYMIME</sequence>
<reference evidence="2" key="1">
    <citation type="journal article" date="2023" name="Front. Microbiol.">
        <title>Phylogeography and host specificity of Pasteurellaceae pathogenic to sea-farmed fish in the north-east Atlantic.</title>
        <authorList>
            <person name="Gulla S."/>
            <person name="Colquhoun D.J."/>
            <person name="Olsen A.B."/>
            <person name="Spilsberg B."/>
            <person name="Lagesen K."/>
            <person name="Aakesson C.P."/>
            <person name="Strom S."/>
            <person name="Manji F."/>
            <person name="Birkbeck T.H."/>
            <person name="Nilsen H.K."/>
        </authorList>
    </citation>
    <scope>NUCLEOTIDE SEQUENCE</scope>
    <source>
        <strain evidence="2">98B1</strain>
    </source>
</reference>
<protein>
    <submittedName>
        <fullName evidence="2">Uncharacterized protein</fullName>
    </submittedName>
</protein>
<feature type="transmembrane region" description="Helical" evidence="1">
    <location>
        <begin position="20"/>
        <end position="40"/>
    </location>
</feature>
<comment type="caution">
    <text evidence="2">The sequence shown here is derived from an EMBL/GenBank/DDBJ whole genome shotgun (WGS) entry which is preliminary data.</text>
</comment>
<evidence type="ECO:0000313" key="3">
    <source>
        <dbReference type="Proteomes" id="UP001231736"/>
    </source>
</evidence>
<dbReference type="RefSeq" id="WP_306387412.1">
    <property type="nucleotide sequence ID" value="NZ_JASAYT010000013.1"/>
</dbReference>
<dbReference type="EMBL" id="JASAYT010000013">
    <property type="protein sequence ID" value="MDP8174860.1"/>
    <property type="molecule type" value="Genomic_DNA"/>
</dbReference>